<dbReference type="InterPro" id="IPR050583">
    <property type="entry name" value="Mycobacterial_A85_antigen"/>
</dbReference>
<dbReference type="Pfam" id="PF00756">
    <property type="entry name" value="Esterase"/>
    <property type="match status" value="1"/>
</dbReference>
<proteinExistence type="predicted"/>
<dbReference type="InterPro" id="IPR000801">
    <property type="entry name" value="Esterase-like"/>
</dbReference>
<organism evidence="2 3">
    <name type="scientific">Agrilutibacter terrestris</name>
    <dbReference type="NCBI Taxonomy" id="2865112"/>
    <lineage>
        <taxon>Bacteria</taxon>
        <taxon>Pseudomonadati</taxon>
        <taxon>Pseudomonadota</taxon>
        <taxon>Gammaproteobacteria</taxon>
        <taxon>Lysobacterales</taxon>
        <taxon>Lysobacteraceae</taxon>
        <taxon>Agrilutibacter</taxon>
    </lineage>
</organism>
<reference evidence="2 3" key="1">
    <citation type="submission" date="2020-08" db="EMBL/GenBank/DDBJ databases">
        <title>Lysobacter sp. II4 sp. nov., isolated from soil.</title>
        <authorList>
            <person name="Woo C.Y."/>
            <person name="Kim J."/>
        </authorList>
    </citation>
    <scope>NUCLEOTIDE SEQUENCE [LARGE SCALE GENOMIC DNA]</scope>
    <source>
        <strain evidence="2 3">II4</strain>
    </source>
</reference>
<dbReference type="SUPFAM" id="SSF53474">
    <property type="entry name" value="alpha/beta-Hydrolases"/>
    <property type="match status" value="1"/>
</dbReference>
<sequence>MLRALAVLLLCLPTAAFADTQAPATPRPHTAGPTVRSFIPPLRMPRLGFARGLRVYLPPDYAGSAKRYPVIYMFDGQNLFDDATSYVGEWGVDEAMDAIAREDGFGAIVVGIDHGDELRINELIPYFNVRFLPNAGGAFIEDVVTVIKPFVDANYRTLPDRDNTAIIGSSLGGLSADYSIHRYPLVFGKAGVFSPSYWVSDTPFANARRTPLPAGARVYLYIGGREGEESVPLVEKMAQVLQAQPGGADTVTMHVVAEAEHNETAWRVEFPRAVRWLFRLPPAVAGQ</sequence>
<keyword evidence="2" id="KW-0378">Hydrolase</keyword>
<dbReference type="Gene3D" id="3.40.50.1820">
    <property type="entry name" value="alpha/beta hydrolase"/>
    <property type="match status" value="1"/>
</dbReference>
<dbReference type="PANTHER" id="PTHR48098">
    <property type="entry name" value="ENTEROCHELIN ESTERASE-RELATED"/>
    <property type="match status" value="1"/>
</dbReference>
<dbReference type="PANTHER" id="PTHR48098:SF6">
    <property type="entry name" value="FERRI-BACILLIBACTIN ESTERASE BESA"/>
    <property type="match status" value="1"/>
</dbReference>
<protein>
    <submittedName>
        <fullName evidence="2">Alpha/beta hydrolase</fullName>
    </submittedName>
</protein>
<dbReference type="AlphaFoldDB" id="A0A7H0FWY6"/>
<feature type="signal peptide" evidence="1">
    <location>
        <begin position="1"/>
        <end position="18"/>
    </location>
</feature>
<dbReference type="InterPro" id="IPR029058">
    <property type="entry name" value="AB_hydrolase_fold"/>
</dbReference>
<keyword evidence="3" id="KW-1185">Reference proteome</keyword>
<evidence type="ECO:0000256" key="1">
    <source>
        <dbReference type="SAM" id="SignalP"/>
    </source>
</evidence>
<dbReference type="EMBL" id="CP060820">
    <property type="protein sequence ID" value="QNP40552.1"/>
    <property type="molecule type" value="Genomic_DNA"/>
</dbReference>
<dbReference type="GO" id="GO:0016787">
    <property type="term" value="F:hydrolase activity"/>
    <property type="evidence" value="ECO:0007669"/>
    <property type="project" value="UniProtKB-KW"/>
</dbReference>
<dbReference type="Proteomes" id="UP000516018">
    <property type="component" value="Chromosome"/>
</dbReference>
<feature type="chain" id="PRO_5028829824" evidence="1">
    <location>
        <begin position="19"/>
        <end position="287"/>
    </location>
</feature>
<dbReference type="KEGG" id="lsx:H8B22_13965"/>
<accession>A0A7H0FWY6</accession>
<evidence type="ECO:0000313" key="3">
    <source>
        <dbReference type="Proteomes" id="UP000516018"/>
    </source>
</evidence>
<keyword evidence="1" id="KW-0732">Signal</keyword>
<name>A0A7H0FWY6_9GAMM</name>
<evidence type="ECO:0000313" key="2">
    <source>
        <dbReference type="EMBL" id="QNP40552.1"/>
    </source>
</evidence>
<dbReference type="RefSeq" id="WP_187711993.1">
    <property type="nucleotide sequence ID" value="NZ_CP060820.1"/>
</dbReference>
<gene>
    <name evidence="2" type="ORF">H8B22_13965</name>
</gene>